<dbReference type="InterPro" id="IPR009060">
    <property type="entry name" value="UBA-like_sf"/>
</dbReference>
<dbReference type="InterPro" id="IPR037191">
    <property type="entry name" value="VPS9_dom_sf"/>
</dbReference>
<protein>
    <recommendedName>
        <fullName evidence="12">UBA domain-containing protein</fullName>
    </recommendedName>
</protein>
<comment type="similarity">
    <text evidence="2">Belongs to the GAPVD1 family.</text>
</comment>
<keyword evidence="3" id="KW-0254">Endocytosis</keyword>
<dbReference type="InterPro" id="IPR001936">
    <property type="entry name" value="RasGAP_dom"/>
</dbReference>
<keyword evidence="11" id="KW-1185">Reference proteome</keyword>
<evidence type="ECO:0008006" key="12">
    <source>
        <dbReference type="Google" id="ProtNLM"/>
    </source>
</evidence>
<dbReference type="SUPFAM" id="SSF46934">
    <property type="entry name" value="UBA-like"/>
    <property type="match status" value="1"/>
</dbReference>
<keyword evidence="4" id="KW-0344">Guanine-nucleotide releasing factor</keyword>
<dbReference type="Pfam" id="PF02204">
    <property type="entry name" value="VPS9"/>
    <property type="match status" value="1"/>
</dbReference>
<dbReference type="SMART" id="SM00165">
    <property type="entry name" value="UBA"/>
    <property type="match status" value="1"/>
</dbReference>
<dbReference type="InterPro" id="IPR003123">
    <property type="entry name" value="VPS9"/>
</dbReference>
<dbReference type="EMBL" id="JBGBPQ010000016">
    <property type="protein sequence ID" value="KAL1508399.1"/>
    <property type="molecule type" value="Genomic_DNA"/>
</dbReference>
<evidence type="ECO:0000259" key="7">
    <source>
        <dbReference type="PROSITE" id="PS50018"/>
    </source>
</evidence>
<dbReference type="Pfam" id="PF00627">
    <property type="entry name" value="UBA"/>
    <property type="match status" value="1"/>
</dbReference>
<feature type="region of interest" description="Disordered" evidence="6">
    <location>
        <begin position="1945"/>
        <end position="1966"/>
    </location>
</feature>
<dbReference type="Gene3D" id="1.20.1050.80">
    <property type="entry name" value="VPS9 domain"/>
    <property type="match status" value="1"/>
</dbReference>
<evidence type="ECO:0000256" key="4">
    <source>
        <dbReference type="ARBA" id="ARBA00022658"/>
    </source>
</evidence>
<dbReference type="Pfam" id="PF00616">
    <property type="entry name" value="RasGAP"/>
    <property type="match status" value="1"/>
</dbReference>
<dbReference type="GO" id="GO:0005770">
    <property type="term" value="C:late endosome"/>
    <property type="evidence" value="ECO:0007669"/>
    <property type="project" value="TreeGrafter"/>
</dbReference>
<dbReference type="PANTHER" id="PTHR24170:SF1">
    <property type="entry name" value="DOMAIN PROTEIN, PUTATIVE (AFU_ORTHOLOGUE AFUA_1G09870)-RELATED"/>
    <property type="match status" value="1"/>
</dbReference>
<dbReference type="InterPro" id="IPR008936">
    <property type="entry name" value="Rho_GTPase_activation_prot"/>
</dbReference>
<dbReference type="GO" id="GO:0006897">
    <property type="term" value="P:endocytosis"/>
    <property type="evidence" value="ECO:0007669"/>
    <property type="project" value="UniProtKB-KW"/>
</dbReference>
<evidence type="ECO:0000256" key="2">
    <source>
        <dbReference type="ARBA" id="ARBA00008489"/>
    </source>
</evidence>
<evidence type="ECO:0000259" key="9">
    <source>
        <dbReference type="PROSITE" id="PS51205"/>
    </source>
</evidence>
<dbReference type="GO" id="GO:0005085">
    <property type="term" value="F:guanyl-nucleotide exchange factor activity"/>
    <property type="evidence" value="ECO:0007669"/>
    <property type="project" value="UniProtKB-KW"/>
</dbReference>
<dbReference type="GO" id="GO:0000149">
    <property type="term" value="F:SNARE binding"/>
    <property type="evidence" value="ECO:0007669"/>
    <property type="project" value="TreeGrafter"/>
</dbReference>
<dbReference type="GO" id="GO:0045022">
    <property type="term" value="P:early endosome to late endosome transport"/>
    <property type="evidence" value="ECO:0007669"/>
    <property type="project" value="TreeGrafter"/>
</dbReference>
<gene>
    <name evidence="10" type="ORF">AB1Y20_004509</name>
</gene>
<sequence length="2087" mass="218827">MTHEPTHRLHRAAVRLKTARALASTDQQLAGAVRSEFEGSAHALVQCTREHLNFLCSLEAVEREEASPPPAPVLCSVPDPSLPPAALRHFLTAYGALLTVLRRHPAPLGSLLHHSGASASMAAQLLLCVVYPHLWLAEEEQAVVEVAAQLLRLRLATHALAAALDEGGAPSTLLGAYLRCMPGAAGWLQAALGATLERIVRHADAPADESGGGACEALLGAALGALPAAPAGLRALCAAAARAARGEAEDAAALSVRQLKARLDAAGVSYAGLIERSELEARLRAAAPPAGTPLLIDFSDGEAAAAEEEEAGGRLRAALLVWLLAAPVRCPEAYGLLLRRAVGGGARRRLHAAAGELRRLAASLLADPPPSNPLAALARRCAAAVPPPDPPLAGGGGGGVELALPLEMSLCQLRVLHTLCEQQRGALLRLDGVRPLLEALQPAVYVLAEVGIVWGDECISVDVGEHVLLDFSRRAAIEAAAAAAAADGAPPRPPRARLPHKLANLLVRLPLQALRALPALAGGAEEWGEAWRPLPQLLESARREAVVSANVSQHSQLVECRAEMAGEAARGLGGALDGVEAVEARLADKAGHAREEWVQLQRQAEVARTLEARLAADARRLRGAWHRAALCRALAAGAAGGGAEGGARWLGAQPWWGGLDEREKAALLCVAYGGEEEAPPHAACGGGVRMDAMGVPPRCRARLRASVPAAAALVRRARAARTGAHKALYWGELWRMHCRLAAAEDAPPLAAWGWLLLACGTEGVLPSLEAAAAASGGEAAAALAHTRTVWPSVVAAEAAAARDATAAAAPLEAARGGGAADTAEWVEALAALRHAAQVQLAEGAALRGARRRLRGVSARLYAAGLAAWAHAATLHQLTHGAGASSTRLRVADGVAEGEDEAEEAHPLHEEIGRLLVALRRRPELLVAALERCGALRPRCHEQTQEAAAQLLLCSLFGNRAHPAVGERLELPSPHAPPPPRCARGSQTLPVAMGVWQDEALLLSLLGAMIAHVFGESREAGEEAPLPSPDLHGRAGRGLTLSRGGTLARLLRSYLRSMSGGAAWLQAAIGGELERIVRQTEQGATLLTDVMDAYMALPAAAKAEVDNDVARGDSVALGEHIRVVEVLSERGAALGAACEGFLEAMLAAIPSAPAGLRSLARSLAAHADEAPPHAALNEPHGGAGLVVELLFVCYLLEAIRAPEEYGLMLHPPPSAAARRNLSAVALGIEQLVLLPHSSGAASLSCYFTPQVLSIAPASAASAALELCQPPAAPAPLPPPAPPLVELAVLDDLSLRHLLCLVRAHLARELPLPPSLASLCDGAAAPAADARREAEATLTLAPVRAYFDPILRGTRPRLWAFELPRADAAEGEAEGAEEGGAAAAAAEWMERGDAGEGLCGFLLAQAATAWVELPPHALDGAAARLSAALSEEAWEVAVDAEALRLLLATDGEAKACDGGALLAAIRRQREACVRQAEALREERGAVLLTVGEVERVSQSVADGLKASLRRVVAIASEAQLLEGATPGDARDSLAMPVAPEVAAHRTACYCHPPAMHACHACTAIKQRLDAHVDEIVARLEPSDEARLTLGTRQSTSASLVQAADVAIAVFCAVSAADFHLVRRTTRRAVVHAAVIAHAQGAVLHPECAGGQDRSLLEHCVELQQLSPAQVGLPPDMCDLVAAGSFRLAVDILQSLTDAAGPQEKLRCVLRSWDAVLGVIGLCSDSVSADDFLPSMAYVVLQASVPYLASSISSMVNFSFREDFEDMWMFHFVAAVDLVAHIPSSATRTLARSSQSDAASPTAWVDVSERELHQQQHADASRAPPHARKAAVSSALNLALGRPSRSGQLLPPHLHEAVLQASSESSPLTPAPPPTASMEDALVEMGYDRADAMLASRLFVDDRSTATAFISQLQELVEMGFPRDHAIAALHKGGSQEEALQLLLAKGEEAANQQKEEERRRSMRTELSERKEALQAALQTFMASAATSQPTHSDTEAYKDTLQQFKDVTQAIALICKCDSHASATPLHQRDLSSAAAISSSIAGEPGFINRRDYFRQNVRSSLPQMLSDLQVHDTTRCLQQTHQNSSPML</sequence>
<evidence type="ECO:0000313" key="11">
    <source>
        <dbReference type="Proteomes" id="UP001515480"/>
    </source>
</evidence>
<accession>A0AB34IZE8</accession>
<dbReference type="GO" id="GO:0005769">
    <property type="term" value="C:early endosome"/>
    <property type="evidence" value="ECO:0007669"/>
    <property type="project" value="TreeGrafter"/>
</dbReference>
<organism evidence="10 11">
    <name type="scientific">Prymnesium parvum</name>
    <name type="common">Toxic golden alga</name>
    <dbReference type="NCBI Taxonomy" id="97485"/>
    <lineage>
        <taxon>Eukaryota</taxon>
        <taxon>Haptista</taxon>
        <taxon>Haptophyta</taxon>
        <taxon>Prymnesiophyceae</taxon>
        <taxon>Prymnesiales</taxon>
        <taxon>Prymnesiaceae</taxon>
        <taxon>Prymnesium</taxon>
    </lineage>
</organism>
<dbReference type="SMART" id="SM00167">
    <property type="entry name" value="VPS9"/>
    <property type="match status" value="1"/>
</dbReference>
<evidence type="ECO:0000256" key="1">
    <source>
        <dbReference type="ARBA" id="ARBA00004170"/>
    </source>
</evidence>
<feature type="domain" description="VPS9" evidence="9">
    <location>
        <begin position="1647"/>
        <end position="1785"/>
    </location>
</feature>
<dbReference type="PROSITE" id="PS50030">
    <property type="entry name" value="UBA"/>
    <property type="match status" value="1"/>
</dbReference>
<feature type="domain" description="UBA" evidence="8">
    <location>
        <begin position="1896"/>
        <end position="1943"/>
    </location>
</feature>
<dbReference type="Proteomes" id="UP001515480">
    <property type="component" value="Unassembled WGS sequence"/>
</dbReference>
<dbReference type="CDD" id="cd04519">
    <property type="entry name" value="RasGAP"/>
    <property type="match status" value="1"/>
</dbReference>
<keyword evidence="5" id="KW-0472">Membrane</keyword>
<dbReference type="SUPFAM" id="SSF109993">
    <property type="entry name" value="VPS9 domain"/>
    <property type="match status" value="1"/>
</dbReference>
<dbReference type="Gene3D" id="1.10.8.10">
    <property type="entry name" value="DNA helicase RuvA subunit, C-terminal domain"/>
    <property type="match status" value="1"/>
</dbReference>
<proteinExistence type="inferred from homology"/>
<comment type="subcellular location">
    <subcellularLocation>
        <location evidence="1">Membrane</location>
        <topology evidence="1">Peripheral membrane protein</topology>
    </subcellularLocation>
</comment>
<evidence type="ECO:0000256" key="6">
    <source>
        <dbReference type="SAM" id="MobiDB-lite"/>
    </source>
</evidence>
<dbReference type="SUPFAM" id="SSF48350">
    <property type="entry name" value="GTPase activation domain, GAP"/>
    <property type="match status" value="1"/>
</dbReference>
<reference evidence="10 11" key="1">
    <citation type="journal article" date="2024" name="Science">
        <title>Giant polyketide synthase enzymes in the biosynthesis of giant marine polyether toxins.</title>
        <authorList>
            <person name="Fallon T.R."/>
            <person name="Shende V.V."/>
            <person name="Wierzbicki I.H."/>
            <person name="Pendleton A.L."/>
            <person name="Watervoot N.F."/>
            <person name="Auber R.P."/>
            <person name="Gonzalez D.J."/>
            <person name="Wisecaver J.H."/>
            <person name="Moore B.S."/>
        </authorList>
    </citation>
    <scope>NUCLEOTIDE SEQUENCE [LARGE SCALE GENOMIC DNA]</scope>
    <source>
        <strain evidence="10 11">12B1</strain>
    </source>
</reference>
<feature type="domain" description="Ras-GAP" evidence="7">
    <location>
        <begin position="983"/>
        <end position="1232"/>
    </location>
</feature>
<dbReference type="PANTHER" id="PTHR24170">
    <property type="entry name" value="ANKYRIN REPEAT DOMAIN-CONTAINING PROTEIN 27"/>
    <property type="match status" value="1"/>
</dbReference>
<dbReference type="InterPro" id="IPR051248">
    <property type="entry name" value="UPF0507/Ank_repeat_27"/>
</dbReference>
<dbReference type="PROSITE" id="PS50018">
    <property type="entry name" value="RAS_GTPASE_ACTIV_2"/>
    <property type="match status" value="1"/>
</dbReference>
<dbReference type="GO" id="GO:0030133">
    <property type="term" value="C:transport vesicle"/>
    <property type="evidence" value="ECO:0007669"/>
    <property type="project" value="TreeGrafter"/>
</dbReference>
<evidence type="ECO:0000256" key="3">
    <source>
        <dbReference type="ARBA" id="ARBA00022583"/>
    </source>
</evidence>
<dbReference type="InterPro" id="IPR015940">
    <property type="entry name" value="UBA"/>
</dbReference>
<name>A0AB34IZE8_PRYPA</name>
<evidence type="ECO:0000256" key="5">
    <source>
        <dbReference type="ARBA" id="ARBA00023136"/>
    </source>
</evidence>
<dbReference type="PROSITE" id="PS51205">
    <property type="entry name" value="VPS9"/>
    <property type="match status" value="1"/>
</dbReference>
<evidence type="ECO:0000313" key="10">
    <source>
        <dbReference type="EMBL" id="KAL1508399.1"/>
    </source>
</evidence>
<dbReference type="GO" id="GO:0005886">
    <property type="term" value="C:plasma membrane"/>
    <property type="evidence" value="ECO:0007669"/>
    <property type="project" value="TreeGrafter"/>
</dbReference>
<dbReference type="Gene3D" id="1.10.506.10">
    <property type="entry name" value="GTPase Activation - p120gap, domain 1"/>
    <property type="match status" value="1"/>
</dbReference>
<evidence type="ECO:0000259" key="8">
    <source>
        <dbReference type="PROSITE" id="PS50030"/>
    </source>
</evidence>
<comment type="caution">
    <text evidence="10">The sequence shown here is derived from an EMBL/GenBank/DDBJ whole genome shotgun (WGS) entry which is preliminary data.</text>
</comment>
<dbReference type="GO" id="GO:0097422">
    <property type="term" value="C:tubular endosome"/>
    <property type="evidence" value="ECO:0007669"/>
    <property type="project" value="TreeGrafter"/>
</dbReference>